<dbReference type="SUPFAM" id="SSF52266">
    <property type="entry name" value="SGNH hydrolase"/>
    <property type="match status" value="2"/>
</dbReference>
<dbReference type="Pfam" id="PF03629">
    <property type="entry name" value="SASA"/>
    <property type="match status" value="2"/>
</dbReference>
<evidence type="ECO:0000313" key="5">
    <source>
        <dbReference type="EMBL" id="PWK17006.1"/>
    </source>
</evidence>
<dbReference type="OrthoDB" id="926075at2"/>
<gene>
    <name evidence="5" type="ORF">LV89_04560</name>
</gene>
<dbReference type="InterPro" id="IPR013783">
    <property type="entry name" value="Ig-like_fold"/>
</dbReference>
<sequence>MKKLNTLILLLLVCSAVNAQKYFATTFDKLPQNYQLYPRNELNEAIIPISGKIEETGWDYFSVQLFRNKTQVGYQKAPITYANSVGKFSFSSIKIKAEKAEYDVKIFAVKGKDSLSITTRENIVAGDVYVISGQSNSTCFFNDTRTNEYCRTFGKTMGTSGISTGSPADTLWTLSNQDAFNQGVGTMGFEFQQTILNKYGIPTCLINGGFHNSSMSQHATRNANNPADLTTGYGRMLYRLQKAGVDKSVKAFIYRQGESEAYGEGTDWSGNFDIYYKNLKTDLPSIKQIYLFQIDVIGYTQLPQSPQIRDIQRREVDKYADIQVVASIGTAGFDGLHYTPEGYMQNAQEFSRLVGRDFYGSTDIDNIDAPNLRKAYFSKKDKTEITLVFQSSQDLSFTPQPRNLVMKNQFYLDGINGVVNTNSASGNKIVLSLNSASSASLISYLPPFILNSDPEYPYIGPYIVNKKGLRALTFHQVKIESYESNLPIPTITYSKIPQNLQLFPRNAKNEANVTIAGKVDSPDYTSLTLQVLRNNATVKYYKSNLTYVANSANFAFSHTIKAELANYHFKLYAIKGTDSVLVTSRENIVSGDVFVINGQSNAAAWNISTTFPNYDYRNEFCRTFGQAPTNNPYITNADTTWALSNASKPYVGVWGIELQKMLMEKYAIPTCFLNEAVGGSAITEHTNRDVTNPSNVSNIYGRLLYRAKKAGVLDNIKGFFYWQGEAEALDKPSVWKTEFEKLYNFWKTDYPAVGKFYIFQINIIGVPIIEAGELRDFQRQIKKNYVKTEVIATIGNSGYDGTHYSVEGYKKVASDVLRLVARDFYGSVDTVQIVSPNVQKIYYSTLAKDEITILFEDTQKMIWTADSTYKQDDGLLRKYFMKDYIYLNNTTDKVVSGRAENNKIVLKTTGFTSGQSLTYLPPYFPMNYPVDLRGIFGGPFLKNQRGMSAFSFYKQAISDPLSSPTLTAKIKTATSVELTWTEISTATSYVLEIKDLQADKYTVVKTLPKGTLTYLSDNLLGSTNYTFRIRAIALNVESEYSSVQIQTPKALDIPKVTGVSTYVDAIKVSWAAVPDAINYIVERKNNTTSAYEQLAKVAATVLEYQDKSLEANTLYTYRVKALGTFTESPFGEVQVKTLDFLQNSNIAVTVVYNNSLKIDWKSVPNATYYILERKVANLDFRNWGTFESAVLSFTDKDLVPNTVYTYRVKALSDKSESPFVTAENKTPALLATPEVTITVNSFDALKIAWKTIPNVTQYVLERRLNEADAFKELVKLDALQTEYSDTQLKEKTTYFYRIKALGDKTESEYVSVKATTATILKTEEEILEGITLFPNPSHTQVTIRFSEPKSGHISIVDLRGVEYFQEEIRKVNDLTIPLNRFPKGIYLVNFKTEERSVNKKIVVE</sequence>
<keyword evidence="6" id="KW-1185">Reference proteome</keyword>
<dbReference type="Pfam" id="PF18962">
    <property type="entry name" value="Por_Secre_tail"/>
    <property type="match status" value="1"/>
</dbReference>
<dbReference type="Proteomes" id="UP000245489">
    <property type="component" value="Unassembled WGS sequence"/>
</dbReference>
<dbReference type="InterPro" id="IPR036116">
    <property type="entry name" value="FN3_sf"/>
</dbReference>
<evidence type="ECO:0000313" key="6">
    <source>
        <dbReference type="Proteomes" id="UP000245489"/>
    </source>
</evidence>
<proteinExistence type="predicted"/>
<dbReference type="PANTHER" id="PTHR13817:SF73">
    <property type="entry name" value="FIBRONECTIN TYPE-III DOMAIN-CONTAINING PROTEIN"/>
    <property type="match status" value="1"/>
</dbReference>
<feature type="chain" id="PRO_5016267418" evidence="3">
    <location>
        <begin position="20"/>
        <end position="1404"/>
    </location>
</feature>
<name>A0A316DH62_9BACT</name>
<evidence type="ECO:0000259" key="4">
    <source>
        <dbReference type="PROSITE" id="PS50853"/>
    </source>
</evidence>
<keyword evidence="2" id="KW-0378">Hydrolase</keyword>
<dbReference type="InterPro" id="IPR005181">
    <property type="entry name" value="SASA"/>
</dbReference>
<dbReference type="PROSITE" id="PS50853">
    <property type="entry name" value="FN3"/>
    <property type="match status" value="3"/>
</dbReference>
<dbReference type="RefSeq" id="WP_109745208.1">
    <property type="nucleotide sequence ID" value="NZ_QGGO01000039.1"/>
</dbReference>
<keyword evidence="3" id="KW-0732">Signal</keyword>
<feature type="domain" description="Fibronectin type-III" evidence="4">
    <location>
        <begin position="1052"/>
        <end position="1141"/>
    </location>
</feature>
<evidence type="ECO:0000256" key="2">
    <source>
        <dbReference type="ARBA" id="ARBA00022801"/>
    </source>
</evidence>
<dbReference type="SUPFAM" id="SSF49265">
    <property type="entry name" value="Fibronectin type III"/>
    <property type="match status" value="2"/>
</dbReference>
<dbReference type="PANTHER" id="PTHR13817">
    <property type="entry name" value="TITIN"/>
    <property type="match status" value="1"/>
</dbReference>
<organism evidence="5 6">
    <name type="scientific">Arcicella aurantiaca</name>
    <dbReference type="NCBI Taxonomy" id="591202"/>
    <lineage>
        <taxon>Bacteria</taxon>
        <taxon>Pseudomonadati</taxon>
        <taxon>Bacteroidota</taxon>
        <taxon>Cytophagia</taxon>
        <taxon>Cytophagales</taxon>
        <taxon>Flectobacillaceae</taxon>
        <taxon>Arcicella</taxon>
    </lineage>
</organism>
<evidence type="ECO:0000256" key="3">
    <source>
        <dbReference type="SAM" id="SignalP"/>
    </source>
</evidence>
<dbReference type="Gene3D" id="2.60.40.10">
    <property type="entry name" value="Immunoglobulins"/>
    <property type="match status" value="4"/>
</dbReference>
<comment type="caution">
    <text evidence="5">The sequence shown here is derived from an EMBL/GenBank/DDBJ whole genome shotgun (WGS) entry which is preliminary data.</text>
</comment>
<reference evidence="5 6" key="1">
    <citation type="submission" date="2018-05" db="EMBL/GenBank/DDBJ databases">
        <title>Genomic Encyclopedia of Archaeal and Bacterial Type Strains, Phase II (KMG-II): from individual species to whole genera.</title>
        <authorList>
            <person name="Goeker M."/>
        </authorList>
    </citation>
    <scope>NUCLEOTIDE SEQUENCE [LARGE SCALE GENOMIC DNA]</scope>
    <source>
        <strain evidence="5 6">DSM 22214</strain>
    </source>
</reference>
<dbReference type="InterPro" id="IPR050964">
    <property type="entry name" value="Striated_Muscle_Regulatory"/>
</dbReference>
<feature type="signal peptide" evidence="3">
    <location>
        <begin position="1"/>
        <end position="19"/>
    </location>
</feature>
<feature type="domain" description="Fibronectin type-III" evidence="4">
    <location>
        <begin position="960"/>
        <end position="1051"/>
    </location>
</feature>
<dbReference type="CDD" id="cd00063">
    <property type="entry name" value="FN3"/>
    <property type="match status" value="4"/>
</dbReference>
<dbReference type="InterPro" id="IPR026444">
    <property type="entry name" value="Secre_tail"/>
</dbReference>
<dbReference type="NCBIfam" id="TIGR04183">
    <property type="entry name" value="Por_Secre_tail"/>
    <property type="match status" value="1"/>
</dbReference>
<accession>A0A316DH62</accession>
<dbReference type="SMART" id="SM00060">
    <property type="entry name" value="FN3"/>
    <property type="match status" value="4"/>
</dbReference>
<feature type="domain" description="Fibronectin type-III" evidence="4">
    <location>
        <begin position="1142"/>
        <end position="1235"/>
    </location>
</feature>
<dbReference type="InterPro" id="IPR036514">
    <property type="entry name" value="SGNH_hydro_sf"/>
</dbReference>
<dbReference type="GO" id="GO:0016788">
    <property type="term" value="F:hydrolase activity, acting on ester bonds"/>
    <property type="evidence" value="ECO:0007669"/>
    <property type="project" value="UniProtKB-ARBA"/>
</dbReference>
<protein>
    <submittedName>
        <fullName evidence="5">Putative secreted protein (Por secretion system target)</fullName>
    </submittedName>
</protein>
<dbReference type="EMBL" id="QGGO01000039">
    <property type="protein sequence ID" value="PWK17006.1"/>
    <property type="molecule type" value="Genomic_DNA"/>
</dbReference>
<dbReference type="InterPro" id="IPR003961">
    <property type="entry name" value="FN3_dom"/>
</dbReference>
<keyword evidence="1" id="KW-0677">Repeat</keyword>
<dbReference type="Gene3D" id="3.40.50.1110">
    <property type="entry name" value="SGNH hydrolase"/>
    <property type="match status" value="2"/>
</dbReference>
<evidence type="ECO:0000256" key="1">
    <source>
        <dbReference type="ARBA" id="ARBA00022737"/>
    </source>
</evidence>